<accession>A0A238Z0J6</accession>
<keyword evidence="2" id="KW-1185">Reference proteome</keyword>
<reference evidence="1 2" key="1">
    <citation type="submission" date="2017-06" db="EMBL/GenBank/DDBJ databases">
        <authorList>
            <person name="Kim H.J."/>
            <person name="Triplett B.A."/>
        </authorList>
    </citation>
    <scope>NUCLEOTIDE SEQUENCE [LARGE SCALE GENOMIC DNA]</scope>
    <source>
        <strain evidence="1 2">DSM 29052</strain>
    </source>
</reference>
<sequence length="694" mass="76665">MDFKDKPRREQARLRRNCATDLSSAAEHPQHVANRDNKTPYVFNFTKGLEHGPNGLLIDPTHFETFRAGTETHDPRVFADTPPAKDNYLTEDPAQFATLKCKADHNVYRQWESPTAGHAYAMEGPDPQAVTMPPAPEVGSAEFAAEMAEVYQMARARDLPVAAFMPDSLIATLININGTPVGKGAIDLIKKANRTVSIYAGELSALRWFGGTYTDKDVMVKEQRERRRFGHKQSATNLFRGMGEDGWDTPFLSQFMVMGSGGCEREIGQRATGQIGYGAQQIDQKVRVAIPGQDYMMTWADWLDVQNGLNKRALVKDRGQEFIKGARRPIARLRDMATYVHDDQLYQAYLNAALILLDEKYPFDPGLPFHGKSANPLSRDNREPFALFGPPHLLTLVTEVSSRALKAVRYQKFSVHRRLRPEAAAALFHTVFTEYHPHKSLKGTAPYAENDGSVEAKARWQIARDVARAYTHPYVADKPKGPEPALDPILSAVLAHNLKETKENSWLLPMAFPEGSPMHPSYGAGHATVAGACVTLLKAFFDMQDPDAPDSPALLVKRDGIALVPDGGAAPDSVNIDMLGLKMPQGLTLEGELNKLMWNISNARNIAGVHYYTDYIESALLGEAITLGILREQMMMYHAEEKVTLTVPLLVPRTLPACLIHDGSIGKDEMVSAVRILSDGTLESVSATPGRTPN</sequence>
<dbReference type="OrthoDB" id="7793240at2"/>
<proteinExistence type="predicted"/>
<dbReference type="PANTHER" id="PTHR34599:SF1">
    <property type="entry name" value="PHOSPHATIDIC ACID PHOSPHATASE TYPE 2_HALOPEROXIDASE DOMAIN-CONTAINING PROTEIN"/>
    <property type="match status" value="1"/>
</dbReference>
<evidence type="ECO:0000313" key="1">
    <source>
        <dbReference type="EMBL" id="SNR76955.1"/>
    </source>
</evidence>
<evidence type="ECO:0000313" key="2">
    <source>
        <dbReference type="Proteomes" id="UP000198417"/>
    </source>
</evidence>
<dbReference type="Gene3D" id="1.10.606.10">
    <property type="entry name" value="Vanadium-containing Chloroperoxidase, domain 2"/>
    <property type="match status" value="1"/>
</dbReference>
<evidence type="ECO:0008006" key="3">
    <source>
        <dbReference type="Google" id="ProtNLM"/>
    </source>
</evidence>
<dbReference type="InterPro" id="IPR052559">
    <property type="entry name" value="V-haloperoxidase"/>
</dbReference>
<protein>
    <recommendedName>
        <fullName evidence="3">PAP2 superfamily protein</fullName>
    </recommendedName>
</protein>
<dbReference type="InterPro" id="IPR036938">
    <property type="entry name" value="PAP2/HPO_sf"/>
</dbReference>
<dbReference type="Proteomes" id="UP000198417">
    <property type="component" value="Unassembled WGS sequence"/>
</dbReference>
<name>A0A238Z0J6_9RHOB</name>
<gene>
    <name evidence="1" type="ORF">SAMN06265370_12217</name>
</gene>
<dbReference type="GO" id="GO:0004601">
    <property type="term" value="F:peroxidase activity"/>
    <property type="evidence" value="ECO:0007669"/>
    <property type="project" value="InterPro"/>
</dbReference>
<dbReference type="EMBL" id="FZNN01000022">
    <property type="protein sequence ID" value="SNR76955.1"/>
    <property type="molecule type" value="Genomic_DNA"/>
</dbReference>
<dbReference type="AlphaFoldDB" id="A0A238Z0J6"/>
<dbReference type="InterPro" id="IPR016119">
    <property type="entry name" value="Br/Cl_peroxidase_C"/>
</dbReference>
<dbReference type="SUPFAM" id="SSF48317">
    <property type="entry name" value="Acid phosphatase/Vanadium-dependent haloperoxidase"/>
    <property type="match status" value="1"/>
</dbReference>
<dbReference type="PANTHER" id="PTHR34599">
    <property type="entry name" value="PEROXIDASE-RELATED"/>
    <property type="match status" value="1"/>
</dbReference>
<organism evidence="1 2">
    <name type="scientific">Puniceibacterium sediminis</name>
    <dbReference type="NCBI Taxonomy" id="1608407"/>
    <lineage>
        <taxon>Bacteria</taxon>
        <taxon>Pseudomonadati</taxon>
        <taxon>Pseudomonadota</taxon>
        <taxon>Alphaproteobacteria</taxon>
        <taxon>Rhodobacterales</taxon>
        <taxon>Paracoccaceae</taxon>
        <taxon>Puniceibacterium</taxon>
    </lineage>
</organism>
<dbReference type="RefSeq" id="WP_089273160.1">
    <property type="nucleotide sequence ID" value="NZ_FZNN01000022.1"/>
</dbReference>